<dbReference type="EMBL" id="CM016558">
    <property type="protein sequence ID" value="TKW05233.1"/>
    <property type="molecule type" value="Genomic_DNA"/>
</dbReference>
<keyword evidence="2" id="KW-1185">Reference proteome</keyword>
<gene>
    <name evidence="1" type="ORF">SEVIR_7G162700v2</name>
</gene>
<organism evidence="1 2">
    <name type="scientific">Setaria viridis</name>
    <name type="common">Green bristlegrass</name>
    <name type="synonym">Setaria italica subsp. viridis</name>
    <dbReference type="NCBI Taxonomy" id="4556"/>
    <lineage>
        <taxon>Eukaryota</taxon>
        <taxon>Viridiplantae</taxon>
        <taxon>Streptophyta</taxon>
        <taxon>Embryophyta</taxon>
        <taxon>Tracheophyta</taxon>
        <taxon>Spermatophyta</taxon>
        <taxon>Magnoliopsida</taxon>
        <taxon>Liliopsida</taxon>
        <taxon>Poales</taxon>
        <taxon>Poaceae</taxon>
        <taxon>PACMAD clade</taxon>
        <taxon>Panicoideae</taxon>
        <taxon>Panicodae</taxon>
        <taxon>Paniceae</taxon>
        <taxon>Cenchrinae</taxon>
        <taxon>Setaria</taxon>
    </lineage>
</organism>
<name>A0A4U6TVT5_SETVI</name>
<sequence>MHLVLDSSSDDDSDDFLISITHVAVNANESDDETKHRGSIIGHQVLQRDRQTGHQRLYQDYFSDDPTYEHSYFRRRYVNNRFIWSIFKKIHIIHVSHYS</sequence>
<evidence type="ECO:0000313" key="1">
    <source>
        <dbReference type="EMBL" id="TKW05233.1"/>
    </source>
</evidence>
<dbReference type="PANTHER" id="PTHR47150">
    <property type="entry name" value="OS12G0169200 PROTEIN"/>
    <property type="match status" value="1"/>
</dbReference>
<dbReference type="PANTHER" id="PTHR47150:SF5">
    <property type="entry name" value="OS07G0546750 PROTEIN"/>
    <property type="match status" value="1"/>
</dbReference>
<reference evidence="1" key="1">
    <citation type="submission" date="2019-03" db="EMBL/GenBank/DDBJ databases">
        <title>WGS assembly of Setaria viridis.</title>
        <authorList>
            <person name="Huang P."/>
            <person name="Jenkins J."/>
            <person name="Grimwood J."/>
            <person name="Barry K."/>
            <person name="Healey A."/>
            <person name="Mamidi S."/>
            <person name="Sreedasyam A."/>
            <person name="Shu S."/>
            <person name="Feldman M."/>
            <person name="Wu J."/>
            <person name="Yu Y."/>
            <person name="Chen C."/>
            <person name="Johnson J."/>
            <person name="Rokhsar D."/>
            <person name="Baxter I."/>
            <person name="Schmutz J."/>
            <person name="Brutnell T."/>
            <person name="Kellogg E."/>
        </authorList>
    </citation>
    <scope>NUCLEOTIDE SEQUENCE [LARGE SCALE GENOMIC DNA]</scope>
</reference>
<dbReference type="Gramene" id="TKW05233">
    <property type="protein sequence ID" value="TKW05233"/>
    <property type="gene ID" value="SEVIR_7G162700v2"/>
</dbReference>
<accession>A0A4U6TVT5</accession>
<evidence type="ECO:0000313" key="2">
    <source>
        <dbReference type="Proteomes" id="UP000298652"/>
    </source>
</evidence>
<dbReference type="Proteomes" id="UP000298652">
    <property type="component" value="Chromosome 7"/>
</dbReference>
<proteinExistence type="predicted"/>
<protein>
    <submittedName>
        <fullName evidence="1">Uncharacterized protein</fullName>
    </submittedName>
</protein>
<dbReference type="AlphaFoldDB" id="A0A4U6TVT5"/>